<reference evidence="6 7" key="1">
    <citation type="submission" date="2023-12" db="EMBL/GenBank/DDBJ databases">
        <title>Friends and Foes: Symbiotic and Algicidal bacterial influence on Karenia brevis blooms.</title>
        <authorList>
            <person name="Fei C."/>
            <person name="Mohamed A.R."/>
            <person name="Booker A."/>
            <person name="Arshad M."/>
            <person name="Klass S."/>
            <person name="Ahn S."/>
            <person name="Gilbert P.M."/>
            <person name="Heil C.A."/>
            <person name="Martinez J.M."/>
            <person name="Amin S.A."/>
        </authorList>
    </citation>
    <scope>NUCLEOTIDE SEQUENCE [LARGE SCALE GENOMIC DNA]</scope>
    <source>
        <strain evidence="6 7">CE15</strain>
    </source>
</reference>
<evidence type="ECO:0000313" key="6">
    <source>
        <dbReference type="EMBL" id="MEI4551687.1"/>
    </source>
</evidence>
<comment type="catalytic activity">
    <reaction evidence="1">
        <text>[protein]-peptidylproline (omega=180) = [protein]-peptidylproline (omega=0)</text>
        <dbReference type="Rhea" id="RHEA:16237"/>
        <dbReference type="Rhea" id="RHEA-COMP:10747"/>
        <dbReference type="Rhea" id="RHEA-COMP:10748"/>
        <dbReference type="ChEBI" id="CHEBI:83833"/>
        <dbReference type="ChEBI" id="CHEBI:83834"/>
        <dbReference type="EC" id="5.2.1.8"/>
    </reaction>
</comment>
<evidence type="ECO:0000256" key="3">
    <source>
        <dbReference type="ARBA" id="ARBA00013194"/>
    </source>
</evidence>
<keyword evidence="6" id="KW-0413">Isomerase</keyword>
<dbReference type="InterPro" id="IPR027304">
    <property type="entry name" value="Trigger_fact/SurA_dom_sf"/>
</dbReference>
<dbReference type="Pfam" id="PF13145">
    <property type="entry name" value="Rotamase_2"/>
    <property type="match status" value="1"/>
</dbReference>
<dbReference type="SUPFAM" id="SSF109998">
    <property type="entry name" value="Triger factor/SurA peptide-binding domain-like"/>
    <property type="match status" value="1"/>
</dbReference>
<dbReference type="EMBL" id="JBAWKS010000002">
    <property type="protein sequence ID" value="MEI4551687.1"/>
    <property type="molecule type" value="Genomic_DNA"/>
</dbReference>
<dbReference type="RefSeq" id="WP_100914827.1">
    <property type="nucleotide sequence ID" value="NZ_CP023399.1"/>
</dbReference>
<evidence type="ECO:0000256" key="1">
    <source>
        <dbReference type="ARBA" id="ARBA00000971"/>
    </source>
</evidence>
<evidence type="ECO:0000256" key="2">
    <source>
        <dbReference type="ARBA" id="ARBA00007656"/>
    </source>
</evidence>
<dbReference type="Gene3D" id="1.10.8.1040">
    <property type="match status" value="1"/>
</dbReference>
<evidence type="ECO:0000313" key="7">
    <source>
        <dbReference type="Proteomes" id="UP001382455"/>
    </source>
</evidence>
<keyword evidence="4" id="KW-0697">Rotamase</keyword>
<dbReference type="InterPro" id="IPR000297">
    <property type="entry name" value="PPIase_PpiC"/>
</dbReference>
<organism evidence="6 7">
    <name type="scientific">Pseudoalteromonas spongiae</name>
    <dbReference type="NCBI Taxonomy" id="298657"/>
    <lineage>
        <taxon>Bacteria</taxon>
        <taxon>Pseudomonadati</taxon>
        <taxon>Pseudomonadota</taxon>
        <taxon>Gammaproteobacteria</taxon>
        <taxon>Alteromonadales</taxon>
        <taxon>Pseudoalteromonadaceae</taxon>
        <taxon>Pseudoalteromonas</taxon>
    </lineage>
</organism>
<gene>
    <name evidence="6" type="ORF">WAE96_18565</name>
</gene>
<feature type="domain" description="PpiC" evidence="5">
    <location>
        <begin position="121"/>
        <end position="242"/>
    </location>
</feature>
<proteinExistence type="inferred from homology"/>
<evidence type="ECO:0000256" key="4">
    <source>
        <dbReference type="ARBA" id="ARBA00023110"/>
    </source>
</evidence>
<dbReference type="GO" id="GO:0016853">
    <property type="term" value="F:isomerase activity"/>
    <property type="evidence" value="ECO:0007669"/>
    <property type="project" value="UniProtKB-KW"/>
</dbReference>
<keyword evidence="7" id="KW-1185">Reference proteome</keyword>
<dbReference type="Proteomes" id="UP001382455">
    <property type="component" value="Unassembled WGS sequence"/>
</dbReference>
<accession>A0ABU8EXI2</accession>
<dbReference type="EC" id="5.2.1.8" evidence="3"/>
<protein>
    <recommendedName>
        <fullName evidence="3">peptidylprolyl isomerase</fullName>
        <ecNumber evidence="3">5.2.1.8</ecNumber>
    </recommendedName>
</protein>
<sequence length="276" mass="31431">MRKCLVLLALLLVGCGEQDVKQESDSGVRDVIANVNDVPITAQELEHVMLKTFGEYAAMQLGDEGRKKLLESMIIKKLMAEQQLAQFSEYELTEFKLAQQAYRDEYLSKRYIQQNITATPVSEEQVQAYYNANLSEFGQKVQRRFEMITLPNSKAAQNALDSFIKDIDWRVHAQDQKDKGTALILSLGTQGDKGLSPFYRNIIANVALGEVSKTYRLDNKLIRFKVIAEHKSDAKPLSEVKEQIRKTLSPIQIKRAIKEEAARLKQQAKITRYAMD</sequence>
<dbReference type="PANTHER" id="PTHR47245:SF2">
    <property type="entry name" value="PEPTIDYL-PROLYL CIS-TRANS ISOMERASE HP_0175-RELATED"/>
    <property type="match status" value="1"/>
</dbReference>
<dbReference type="PANTHER" id="PTHR47245">
    <property type="entry name" value="PEPTIDYLPROLYL ISOMERASE"/>
    <property type="match status" value="1"/>
</dbReference>
<dbReference type="InterPro" id="IPR050245">
    <property type="entry name" value="PrsA_foldase"/>
</dbReference>
<dbReference type="PROSITE" id="PS51257">
    <property type="entry name" value="PROKAR_LIPOPROTEIN"/>
    <property type="match status" value="1"/>
</dbReference>
<evidence type="ECO:0000259" key="5">
    <source>
        <dbReference type="Pfam" id="PF13145"/>
    </source>
</evidence>
<dbReference type="Gene3D" id="6.10.140.970">
    <property type="match status" value="1"/>
</dbReference>
<comment type="similarity">
    <text evidence="2">Belongs to the PpiC/parvulin rotamase family.</text>
</comment>
<comment type="caution">
    <text evidence="6">The sequence shown here is derived from an EMBL/GenBank/DDBJ whole genome shotgun (WGS) entry which is preliminary data.</text>
</comment>
<name>A0ABU8EXI2_9GAMM</name>